<dbReference type="Gene3D" id="2.60.40.1120">
    <property type="entry name" value="Carboxypeptidase-like, regulatory domain"/>
    <property type="match status" value="1"/>
</dbReference>
<evidence type="ECO:0000256" key="2">
    <source>
        <dbReference type="ARBA" id="ARBA00009810"/>
    </source>
</evidence>
<dbReference type="Proteomes" id="UP000323653">
    <property type="component" value="Chromosome"/>
</dbReference>
<dbReference type="GO" id="GO:0015891">
    <property type="term" value="P:siderophore transport"/>
    <property type="evidence" value="ECO:0007669"/>
    <property type="project" value="InterPro"/>
</dbReference>
<dbReference type="InterPro" id="IPR012910">
    <property type="entry name" value="Plug_dom"/>
</dbReference>
<evidence type="ECO:0000313" key="20">
    <source>
        <dbReference type="Proteomes" id="UP000323653"/>
    </source>
</evidence>
<feature type="domain" description="TonB-dependent receptor plug" evidence="18">
    <location>
        <begin position="138"/>
        <end position="232"/>
    </location>
</feature>
<dbReference type="EMBL" id="CP043329">
    <property type="protein sequence ID" value="QEK52803.1"/>
    <property type="molecule type" value="Genomic_DNA"/>
</dbReference>
<evidence type="ECO:0000256" key="10">
    <source>
        <dbReference type="ARBA" id="ARBA00023077"/>
    </source>
</evidence>
<organism evidence="19 20">
    <name type="scientific">Pedobacter aquae</name>
    <dbReference type="NCBI Taxonomy" id="2605747"/>
    <lineage>
        <taxon>Bacteria</taxon>
        <taxon>Pseudomonadati</taxon>
        <taxon>Bacteroidota</taxon>
        <taxon>Sphingobacteriia</taxon>
        <taxon>Sphingobacteriales</taxon>
        <taxon>Sphingobacteriaceae</taxon>
        <taxon>Pedobacter</taxon>
    </lineage>
</organism>
<keyword evidence="13 14" id="KW-0998">Cell outer membrane</keyword>
<gene>
    <name evidence="19" type="ORF">FYC62_14870</name>
</gene>
<dbReference type="NCBIfam" id="TIGR01783">
    <property type="entry name" value="TonB-siderophor"/>
    <property type="match status" value="1"/>
</dbReference>
<dbReference type="CDD" id="cd01347">
    <property type="entry name" value="ligand_gated_channel"/>
    <property type="match status" value="1"/>
</dbReference>
<dbReference type="InterPro" id="IPR010917">
    <property type="entry name" value="TonB_rcpt_CS"/>
</dbReference>
<dbReference type="PANTHER" id="PTHR32552:SF68">
    <property type="entry name" value="FERRICHROME OUTER MEMBRANE TRANSPORTER_PHAGE RECEPTOR"/>
    <property type="match status" value="1"/>
</dbReference>
<keyword evidence="20" id="KW-1185">Reference proteome</keyword>
<dbReference type="PROSITE" id="PS01156">
    <property type="entry name" value="TONB_DEPENDENT_REC_2"/>
    <property type="match status" value="1"/>
</dbReference>
<evidence type="ECO:0000256" key="12">
    <source>
        <dbReference type="ARBA" id="ARBA00023170"/>
    </source>
</evidence>
<dbReference type="GO" id="GO:0030246">
    <property type="term" value="F:carbohydrate binding"/>
    <property type="evidence" value="ECO:0007669"/>
    <property type="project" value="InterPro"/>
</dbReference>
<evidence type="ECO:0000256" key="8">
    <source>
        <dbReference type="ARBA" id="ARBA00023004"/>
    </source>
</evidence>
<keyword evidence="8" id="KW-0408">Iron</keyword>
<evidence type="ECO:0000259" key="18">
    <source>
        <dbReference type="Pfam" id="PF07715"/>
    </source>
</evidence>
<dbReference type="PROSITE" id="PS52016">
    <property type="entry name" value="TONB_DEPENDENT_REC_3"/>
    <property type="match status" value="1"/>
</dbReference>
<keyword evidence="6 14" id="KW-0812">Transmembrane</keyword>
<dbReference type="AlphaFoldDB" id="A0A5C0VM59"/>
<dbReference type="InterPro" id="IPR037066">
    <property type="entry name" value="Plug_dom_sf"/>
</dbReference>
<keyword evidence="11 14" id="KW-0472">Membrane</keyword>
<keyword evidence="12 19" id="KW-0675">Receptor</keyword>
<dbReference type="GO" id="GO:0038023">
    <property type="term" value="F:signaling receptor activity"/>
    <property type="evidence" value="ECO:0007669"/>
    <property type="project" value="InterPro"/>
</dbReference>
<feature type="chain" id="PRO_5023050502" evidence="16">
    <location>
        <begin position="25"/>
        <end position="800"/>
    </location>
</feature>
<comment type="subcellular location">
    <subcellularLocation>
        <location evidence="1 14">Cell outer membrane</location>
        <topology evidence="1 14">Multi-pass membrane protein</topology>
    </subcellularLocation>
</comment>
<protein>
    <submittedName>
        <fullName evidence="19">TonB-dependent receptor</fullName>
    </submittedName>
</protein>
<evidence type="ECO:0000256" key="9">
    <source>
        <dbReference type="ARBA" id="ARBA00023065"/>
    </source>
</evidence>
<reference evidence="19 20" key="1">
    <citation type="submission" date="2019-08" db="EMBL/GenBank/DDBJ databases">
        <title>Pedobacter sp. nov., isolated from Han river, South Korea.</title>
        <authorList>
            <person name="Lee D.-H."/>
            <person name="Kim Y.-S."/>
            <person name="Hwang E.-M."/>
            <person name="Le Tran T.C."/>
            <person name="Cha C.-J."/>
        </authorList>
    </citation>
    <scope>NUCLEOTIDE SEQUENCE [LARGE SCALE GENOMIC DNA]</scope>
    <source>
        <strain evidence="19 20">CJ43</strain>
    </source>
</reference>
<dbReference type="SUPFAM" id="SSF56935">
    <property type="entry name" value="Porins"/>
    <property type="match status" value="1"/>
</dbReference>
<dbReference type="Pfam" id="PF13620">
    <property type="entry name" value="CarboxypepD_reg"/>
    <property type="match status" value="1"/>
</dbReference>
<dbReference type="Pfam" id="PF07715">
    <property type="entry name" value="Plug"/>
    <property type="match status" value="1"/>
</dbReference>
<dbReference type="InterPro" id="IPR013784">
    <property type="entry name" value="Carb-bd-like_fold"/>
</dbReference>
<keyword evidence="3 14" id="KW-0813">Transport</keyword>
<evidence type="ECO:0000256" key="5">
    <source>
        <dbReference type="ARBA" id="ARBA00022496"/>
    </source>
</evidence>
<evidence type="ECO:0000256" key="4">
    <source>
        <dbReference type="ARBA" id="ARBA00022452"/>
    </source>
</evidence>
<evidence type="ECO:0000256" key="11">
    <source>
        <dbReference type="ARBA" id="ARBA00023136"/>
    </source>
</evidence>
<evidence type="ECO:0000256" key="1">
    <source>
        <dbReference type="ARBA" id="ARBA00004571"/>
    </source>
</evidence>
<dbReference type="InterPro" id="IPR000531">
    <property type="entry name" value="Beta-barrel_TonB"/>
</dbReference>
<keyword evidence="9" id="KW-0406">Ion transport</keyword>
<evidence type="ECO:0000256" key="6">
    <source>
        <dbReference type="ARBA" id="ARBA00022692"/>
    </source>
</evidence>
<evidence type="ECO:0000259" key="17">
    <source>
        <dbReference type="Pfam" id="PF00593"/>
    </source>
</evidence>
<keyword evidence="7 16" id="KW-0732">Signal</keyword>
<proteinExistence type="inferred from homology"/>
<dbReference type="KEGG" id="pej:FYC62_14870"/>
<feature type="domain" description="TonB-dependent receptor-like beta-barrel" evidence="17">
    <location>
        <begin position="312"/>
        <end position="771"/>
    </location>
</feature>
<dbReference type="InterPro" id="IPR010105">
    <property type="entry name" value="TonB_sidphr_rcpt"/>
</dbReference>
<name>A0A5C0VM59_9SPHI</name>
<dbReference type="Gene3D" id="2.170.130.10">
    <property type="entry name" value="TonB-dependent receptor, plug domain"/>
    <property type="match status" value="1"/>
</dbReference>
<comment type="similarity">
    <text evidence="2 14 15">Belongs to the TonB-dependent receptor family.</text>
</comment>
<dbReference type="PANTHER" id="PTHR32552">
    <property type="entry name" value="FERRICHROME IRON RECEPTOR-RELATED"/>
    <property type="match status" value="1"/>
</dbReference>
<keyword evidence="5" id="KW-0410">Iron transport</keyword>
<accession>A0A5C0VM59</accession>
<evidence type="ECO:0000256" key="13">
    <source>
        <dbReference type="ARBA" id="ARBA00023237"/>
    </source>
</evidence>
<evidence type="ECO:0000256" key="15">
    <source>
        <dbReference type="RuleBase" id="RU003357"/>
    </source>
</evidence>
<keyword evidence="10 15" id="KW-0798">TonB box</keyword>
<dbReference type="RefSeq" id="WP_149075497.1">
    <property type="nucleotide sequence ID" value="NZ_CP043329.1"/>
</dbReference>
<evidence type="ECO:0000313" key="19">
    <source>
        <dbReference type="EMBL" id="QEK52803.1"/>
    </source>
</evidence>
<dbReference type="InterPro" id="IPR039426">
    <property type="entry name" value="TonB-dep_rcpt-like"/>
</dbReference>
<dbReference type="SUPFAM" id="SSF49452">
    <property type="entry name" value="Starch-binding domain-like"/>
    <property type="match status" value="1"/>
</dbReference>
<keyword evidence="4 14" id="KW-1134">Transmembrane beta strand</keyword>
<evidence type="ECO:0000256" key="3">
    <source>
        <dbReference type="ARBA" id="ARBA00022448"/>
    </source>
</evidence>
<dbReference type="GO" id="GO:0009279">
    <property type="term" value="C:cell outer membrane"/>
    <property type="evidence" value="ECO:0007669"/>
    <property type="project" value="UniProtKB-SubCell"/>
</dbReference>
<dbReference type="GO" id="GO:0015344">
    <property type="term" value="F:siderophore uptake transmembrane transporter activity"/>
    <property type="evidence" value="ECO:0007669"/>
    <property type="project" value="TreeGrafter"/>
</dbReference>
<feature type="signal peptide" evidence="16">
    <location>
        <begin position="1"/>
        <end position="24"/>
    </location>
</feature>
<dbReference type="Pfam" id="PF00593">
    <property type="entry name" value="TonB_dep_Rec_b-barrel"/>
    <property type="match status" value="1"/>
</dbReference>
<evidence type="ECO:0000256" key="14">
    <source>
        <dbReference type="PROSITE-ProRule" id="PRU01360"/>
    </source>
</evidence>
<dbReference type="InterPro" id="IPR036942">
    <property type="entry name" value="Beta-barrel_TonB_sf"/>
</dbReference>
<evidence type="ECO:0000256" key="7">
    <source>
        <dbReference type="ARBA" id="ARBA00022729"/>
    </source>
</evidence>
<sequence length="800" mass="88296">MNNNYLKSFILFLSIIFSYQLANAQSGAIKGKVTSSDGQAAPLVSITIKGVKSTLVDDKGQYLLKGLKPGVYEVTASYVGLASQSKQAVVITNQIAELDFILSESGQQLKEVTIKEIKANKFAKKESPYVARLPLLNMENPQVYSTISSELIKEQVITSFDDIVKNAPGIDKLWTSTGRSGDGAAYYSLRGFAVQPNLLNGLPGLTNGGLDVSNVERLEVIKGPSGTLFGSSLVSYGGLINVVTKKPYEQFGGEINYTSGTYGLNRFSADINTPVKENLFLRINTAYHTEGSFQDAGFRKALSFAPSLSYKASDRLSIDLNAEFLNDERTNPAMIFLDRGAPLLAKNMDELGYNPKLSFTNNELTLKNPISSFQGQINYKLSDSWTSQTVYSRSAAKSDGYYSYLYEVSRFIPNYPNIDGVFRRYISKQNGNTYTSDIQQNFIGDFKIGKFRNRLVAGLDYYNRVNINNSSGYAVVGDVKMNGEDTGILTRPAVDDRLRTLAAPKTKASQEVYSAYISNVFNFTPQLSAMLSGRFDFFNNKGVETNPNDDYDQTAFSPKLGVVYQPIKDKISIFGNYMNGFRNIAPITQGSVVNTFRPEQANQLEGGVKLSLFNNLLTGTLSYYDIRVSDVVRQGGETAPGSGVFQYSQDGENYSKGFEAEVIANPFKGLNIIAGYSHNDSKVVESSDLQFVGRRPESAGPQDMINLWLSYKFLEGYLNGFGLGFGGNYASENFIMNRLTPGAFALPAYTVLNASASYQTNRIGLILKLDNLTNKEYYKGWSTIEAQRPRTVNASFSYKF</sequence>
<evidence type="ECO:0000256" key="16">
    <source>
        <dbReference type="SAM" id="SignalP"/>
    </source>
</evidence>
<dbReference type="Gene3D" id="2.40.170.20">
    <property type="entry name" value="TonB-dependent receptor, beta-barrel domain"/>
    <property type="match status" value="1"/>
</dbReference>